<evidence type="ECO:0000256" key="5">
    <source>
        <dbReference type="HAMAP-Rule" id="MF_00014"/>
    </source>
</evidence>
<accession>A0A1I4AVA0</accession>
<dbReference type="PANTHER" id="PTHR33692">
    <property type="entry name" value="RIBOSOME MATURATION FACTOR RIMM"/>
    <property type="match status" value="1"/>
</dbReference>
<dbReference type="GO" id="GO:0042274">
    <property type="term" value="P:ribosomal small subunit biogenesis"/>
    <property type="evidence" value="ECO:0007669"/>
    <property type="project" value="UniProtKB-UniRule"/>
</dbReference>
<dbReference type="GO" id="GO:0005840">
    <property type="term" value="C:ribosome"/>
    <property type="evidence" value="ECO:0007669"/>
    <property type="project" value="InterPro"/>
</dbReference>
<dbReference type="SUPFAM" id="SSF50447">
    <property type="entry name" value="Translation proteins"/>
    <property type="match status" value="1"/>
</dbReference>
<evidence type="ECO:0000256" key="3">
    <source>
        <dbReference type="ARBA" id="ARBA00022552"/>
    </source>
</evidence>
<dbReference type="GO" id="GO:0005737">
    <property type="term" value="C:cytoplasm"/>
    <property type="evidence" value="ECO:0007669"/>
    <property type="project" value="UniProtKB-SubCell"/>
</dbReference>
<evidence type="ECO:0000256" key="1">
    <source>
        <dbReference type="ARBA" id="ARBA00022490"/>
    </source>
</evidence>
<evidence type="ECO:0000256" key="4">
    <source>
        <dbReference type="ARBA" id="ARBA00023186"/>
    </source>
</evidence>
<evidence type="ECO:0000259" key="7">
    <source>
        <dbReference type="Pfam" id="PF24986"/>
    </source>
</evidence>
<evidence type="ECO:0000259" key="6">
    <source>
        <dbReference type="Pfam" id="PF01782"/>
    </source>
</evidence>
<dbReference type="Gene3D" id="2.30.30.240">
    <property type="entry name" value="PRC-barrel domain"/>
    <property type="match status" value="1"/>
</dbReference>
<organism evidence="8 9">
    <name type="scientific">Nitrosomonas aestuarii</name>
    <dbReference type="NCBI Taxonomy" id="52441"/>
    <lineage>
        <taxon>Bacteria</taxon>
        <taxon>Pseudomonadati</taxon>
        <taxon>Pseudomonadota</taxon>
        <taxon>Betaproteobacteria</taxon>
        <taxon>Nitrosomonadales</taxon>
        <taxon>Nitrosomonadaceae</taxon>
        <taxon>Nitrosomonas</taxon>
    </lineage>
</organism>
<feature type="domain" description="RimM N-terminal" evidence="6">
    <location>
        <begin position="7"/>
        <end position="88"/>
    </location>
</feature>
<sequence length="174" mass="19760">MTAMIIMGHVANAFGIHGWIRVYPYTEESDGLLGYESWWLGKNNNHWHEMQLITGRANGNLLDVKLKECDNREQALQLKGMQIAIPRNTLPGLSENGEEGYYWSDLIGTEVINLYNEKLGTVIGLFETGANDVLRVQNGESDSQELLIPFIEQTFIKKVDLKCGRIIVDWSPDY</sequence>
<dbReference type="InterPro" id="IPR009000">
    <property type="entry name" value="Transl_B-barrel_sf"/>
</dbReference>
<comment type="subunit">
    <text evidence="5">Binds ribosomal protein uS19.</text>
</comment>
<comment type="domain">
    <text evidence="5">The PRC barrel domain binds ribosomal protein uS19.</text>
</comment>
<evidence type="ECO:0000256" key="2">
    <source>
        <dbReference type="ARBA" id="ARBA00022517"/>
    </source>
</evidence>
<keyword evidence="9" id="KW-1185">Reference proteome</keyword>
<dbReference type="SUPFAM" id="SSF50346">
    <property type="entry name" value="PRC-barrel domain"/>
    <property type="match status" value="1"/>
</dbReference>
<protein>
    <recommendedName>
        <fullName evidence="5">Ribosome maturation factor RimM</fullName>
    </recommendedName>
</protein>
<dbReference type="HAMAP" id="MF_00014">
    <property type="entry name" value="Ribosome_mat_RimM"/>
    <property type="match status" value="1"/>
</dbReference>
<dbReference type="AlphaFoldDB" id="A0A1I4AVA0"/>
<keyword evidence="2 5" id="KW-0690">Ribosome biogenesis</keyword>
<keyword evidence="1 5" id="KW-0963">Cytoplasm</keyword>
<dbReference type="InterPro" id="IPR056792">
    <property type="entry name" value="PRC_RimM"/>
</dbReference>
<evidence type="ECO:0000313" key="8">
    <source>
        <dbReference type="EMBL" id="SFK60130.1"/>
    </source>
</evidence>
<dbReference type="NCBIfam" id="TIGR02273">
    <property type="entry name" value="16S_RimM"/>
    <property type="match status" value="1"/>
</dbReference>
<dbReference type="InterPro" id="IPR011033">
    <property type="entry name" value="PRC_barrel-like_sf"/>
</dbReference>
<dbReference type="OrthoDB" id="9783509at2"/>
<dbReference type="GO" id="GO:0043022">
    <property type="term" value="F:ribosome binding"/>
    <property type="evidence" value="ECO:0007669"/>
    <property type="project" value="InterPro"/>
</dbReference>
<comment type="similarity">
    <text evidence="5">Belongs to the RimM family.</text>
</comment>
<dbReference type="Pfam" id="PF24986">
    <property type="entry name" value="PRC_RimM"/>
    <property type="match status" value="1"/>
</dbReference>
<keyword evidence="3 5" id="KW-0698">rRNA processing</keyword>
<dbReference type="Pfam" id="PF01782">
    <property type="entry name" value="RimM"/>
    <property type="match status" value="1"/>
</dbReference>
<dbReference type="InterPro" id="IPR002676">
    <property type="entry name" value="RimM_N"/>
</dbReference>
<dbReference type="InterPro" id="IPR036976">
    <property type="entry name" value="RimM_N_sf"/>
</dbReference>
<name>A0A1I4AVA0_9PROT</name>
<dbReference type="InterPro" id="IPR011961">
    <property type="entry name" value="RimM"/>
</dbReference>
<feature type="domain" description="Ribosome maturation factor RimM PRC barrel" evidence="7">
    <location>
        <begin position="103"/>
        <end position="172"/>
    </location>
</feature>
<keyword evidence="4 5" id="KW-0143">Chaperone</keyword>
<comment type="subcellular location">
    <subcellularLocation>
        <location evidence="5">Cytoplasm</location>
    </subcellularLocation>
</comment>
<comment type="function">
    <text evidence="5">An accessory protein needed during the final step in the assembly of 30S ribosomal subunit, possibly for assembly of the head region. Essential for efficient processing of 16S rRNA. May be needed both before and after RbfA during the maturation of 16S rRNA. It has affinity for free ribosomal 30S subunits but not for 70S ribosomes.</text>
</comment>
<dbReference type="PANTHER" id="PTHR33692:SF1">
    <property type="entry name" value="RIBOSOME MATURATION FACTOR RIMM"/>
    <property type="match status" value="1"/>
</dbReference>
<reference evidence="9" key="1">
    <citation type="submission" date="2016-10" db="EMBL/GenBank/DDBJ databases">
        <authorList>
            <person name="Varghese N."/>
            <person name="Submissions S."/>
        </authorList>
    </citation>
    <scope>NUCLEOTIDE SEQUENCE [LARGE SCALE GENOMIC DNA]</scope>
    <source>
        <strain evidence="9">Nm69</strain>
    </source>
</reference>
<dbReference type="GO" id="GO:0006364">
    <property type="term" value="P:rRNA processing"/>
    <property type="evidence" value="ECO:0007669"/>
    <property type="project" value="UniProtKB-UniRule"/>
</dbReference>
<proteinExistence type="inferred from homology"/>
<dbReference type="STRING" id="52441.SAMN05216302_101042"/>
<gene>
    <name evidence="5" type="primary">rimM</name>
    <name evidence="8" type="ORF">SAMN05216302_101042</name>
</gene>
<dbReference type="RefSeq" id="WP_090698894.1">
    <property type="nucleotide sequence ID" value="NZ_FOSP01000010.1"/>
</dbReference>
<dbReference type="EMBL" id="FOSP01000010">
    <property type="protein sequence ID" value="SFK60130.1"/>
    <property type="molecule type" value="Genomic_DNA"/>
</dbReference>
<dbReference type="Proteomes" id="UP000199533">
    <property type="component" value="Unassembled WGS sequence"/>
</dbReference>
<evidence type="ECO:0000313" key="9">
    <source>
        <dbReference type="Proteomes" id="UP000199533"/>
    </source>
</evidence>
<dbReference type="Gene3D" id="2.40.30.60">
    <property type="entry name" value="RimM"/>
    <property type="match status" value="1"/>
</dbReference>